<evidence type="ECO:0000256" key="2">
    <source>
        <dbReference type="ARBA" id="ARBA00022741"/>
    </source>
</evidence>
<dbReference type="Gene3D" id="3.40.850.10">
    <property type="entry name" value="Kinesin motor domain"/>
    <property type="match status" value="1"/>
</dbReference>
<evidence type="ECO:0000256" key="8">
    <source>
        <dbReference type="SAM" id="Coils"/>
    </source>
</evidence>
<dbReference type="Proteomes" id="UP000006727">
    <property type="component" value="Chromosome 27"/>
</dbReference>
<reference evidence="11 13" key="2">
    <citation type="journal article" date="2018" name="Plant J.">
        <title>The Physcomitrella patens chromosome-scale assembly reveals moss genome structure and evolution.</title>
        <authorList>
            <person name="Lang D."/>
            <person name="Ullrich K.K."/>
            <person name="Murat F."/>
            <person name="Fuchs J."/>
            <person name="Jenkins J."/>
            <person name="Haas F.B."/>
            <person name="Piednoel M."/>
            <person name="Gundlach H."/>
            <person name="Van Bel M."/>
            <person name="Meyberg R."/>
            <person name="Vives C."/>
            <person name="Morata J."/>
            <person name="Symeonidi A."/>
            <person name="Hiss M."/>
            <person name="Muchero W."/>
            <person name="Kamisugi Y."/>
            <person name="Saleh O."/>
            <person name="Blanc G."/>
            <person name="Decker E.L."/>
            <person name="van Gessel N."/>
            <person name="Grimwood J."/>
            <person name="Hayes R.D."/>
            <person name="Graham S.W."/>
            <person name="Gunter L.E."/>
            <person name="McDaniel S.F."/>
            <person name="Hoernstein S.N.W."/>
            <person name="Larsson A."/>
            <person name="Li F.W."/>
            <person name="Perroud P.F."/>
            <person name="Phillips J."/>
            <person name="Ranjan P."/>
            <person name="Rokshar D.S."/>
            <person name="Rothfels C.J."/>
            <person name="Schneider L."/>
            <person name="Shu S."/>
            <person name="Stevenson D.W."/>
            <person name="Thummler F."/>
            <person name="Tillich M."/>
            <person name="Villarreal Aguilar J.C."/>
            <person name="Widiez T."/>
            <person name="Wong G.K."/>
            <person name="Wymore A."/>
            <person name="Zhang Y."/>
            <person name="Zimmer A.D."/>
            <person name="Quatrano R.S."/>
            <person name="Mayer K.F.X."/>
            <person name="Goodstein D."/>
            <person name="Casacuberta J.M."/>
            <person name="Vandepoele K."/>
            <person name="Reski R."/>
            <person name="Cuming A.C."/>
            <person name="Tuskan G.A."/>
            <person name="Maumus F."/>
            <person name="Salse J."/>
            <person name="Schmutz J."/>
            <person name="Rensing S.A."/>
        </authorList>
    </citation>
    <scope>NUCLEOTIDE SEQUENCE [LARGE SCALE GENOMIC DNA]</scope>
    <source>
        <strain evidence="12 13">cv. Gransden 2004</strain>
    </source>
</reference>
<dbReference type="GO" id="GO:0005524">
    <property type="term" value="F:ATP binding"/>
    <property type="evidence" value="ECO:0007669"/>
    <property type="project" value="UniProtKB-UniRule"/>
</dbReference>
<keyword evidence="5 7" id="KW-0505">Motor protein</keyword>
<feature type="coiled-coil region" evidence="8">
    <location>
        <begin position="881"/>
        <end position="1009"/>
    </location>
</feature>
<protein>
    <recommendedName>
        <fullName evidence="10">Kinesin motor domain-containing protein</fullName>
    </recommendedName>
</protein>
<feature type="coiled-coil region" evidence="8">
    <location>
        <begin position="2154"/>
        <end position="2644"/>
    </location>
</feature>
<keyword evidence="1" id="KW-0493">Microtubule</keyword>
<reference evidence="12" key="3">
    <citation type="submission" date="2020-12" db="UniProtKB">
        <authorList>
            <consortium name="EnsemblPlants"/>
        </authorList>
    </citation>
    <scope>IDENTIFICATION</scope>
</reference>
<keyword evidence="13" id="KW-1185">Reference proteome</keyword>
<evidence type="ECO:0000256" key="9">
    <source>
        <dbReference type="SAM" id="MobiDB-lite"/>
    </source>
</evidence>
<accession>A0A2K1IAP5</accession>
<evidence type="ECO:0000259" key="10">
    <source>
        <dbReference type="PROSITE" id="PS50067"/>
    </source>
</evidence>
<dbReference type="InterPro" id="IPR001752">
    <property type="entry name" value="Kinesin_motor_dom"/>
</dbReference>
<feature type="coiled-coil region" evidence="8">
    <location>
        <begin position="2757"/>
        <end position="2863"/>
    </location>
</feature>
<evidence type="ECO:0000256" key="4">
    <source>
        <dbReference type="ARBA" id="ARBA00023054"/>
    </source>
</evidence>
<dbReference type="GO" id="GO:0005874">
    <property type="term" value="C:microtubule"/>
    <property type="evidence" value="ECO:0007669"/>
    <property type="project" value="UniProtKB-KW"/>
</dbReference>
<dbReference type="STRING" id="3218.A0A2K1IAP5"/>
<dbReference type="InterPro" id="IPR027417">
    <property type="entry name" value="P-loop_NTPase"/>
</dbReference>
<feature type="coiled-coil region" evidence="8">
    <location>
        <begin position="1356"/>
        <end position="1460"/>
    </location>
</feature>
<keyword evidence="2 7" id="KW-0547">Nucleotide-binding</keyword>
<dbReference type="GO" id="GO:0003777">
    <property type="term" value="F:microtubule motor activity"/>
    <property type="evidence" value="ECO:0007669"/>
    <property type="project" value="InterPro"/>
</dbReference>
<keyword evidence="3 7" id="KW-0067">ATP-binding</keyword>
<dbReference type="InterPro" id="IPR019821">
    <property type="entry name" value="Kinesin_motor_CS"/>
</dbReference>
<dbReference type="RefSeq" id="XP_024367329.1">
    <property type="nucleotide sequence ID" value="XM_024511561.2"/>
</dbReference>
<dbReference type="InterPro" id="IPR044986">
    <property type="entry name" value="KIF15/KIN-12"/>
</dbReference>
<proteinExistence type="inferred from homology"/>
<dbReference type="PRINTS" id="PR00380">
    <property type="entry name" value="KINESINHEAVY"/>
</dbReference>
<evidence type="ECO:0000256" key="1">
    <source>
        <dbReference type="ARBA" id="ARBA00022701"/>
    </source>
</evidence>
<dbReference type="GO" id="GO:0007018">
    <property type="term" value="P:microtubule-based movement"/>
    <property type="evidence" value="ECO:0007669"/>
    <property type="project" value="InterPro"/>
</dbReference>
<dbReference type="PROSITE" id="PS50067">
    <property type="entry name" value="KINESIN_MOTOR_2"/>
    <property type="match status" value="1"/>
</dbReference>
<feature type="region of interest" description="Disordered" evidence="9">
    <location>
        <begin position="1748"/>
        <end position="1780"/>
    </location>
</feature>
<feature type="compositionally biased region" description="Basic and acidic residues" evidence="9">
    <location>
        <begin position="1748"/>
        <end position="1767"/>
    </location>
</feature>
<dbReference type="Pfam" id="PF00225">
    <property type="entry name" value="Kinesin"/>
    <property type="match status" value="1"/>
</dbReference>
<evidence type="ECO:0000313" key="13">
    <source>
        <dbReference type="Proteomes" id="UP000006727"/>
    </source>
</evidence>
<feature type="coiled-coil region" evidence="8">
    <location>
        <begin position="2671"/>
        <end position="2705"/>
    </location>
</feature>
<feature type="coiled-coil region" evidence="8">
    <location>
        <begin position="1146"/>
        <end position="1215"/>
    </location>
</feature>
<feature type="region of interest" description="Disordered" evidence="9">
    <location>
        <begin position="95"/>
        <end position="160"/>
    </location>
</feature>
<keyword evidence="4 8" id="KW-0175">Coiled coil</keyword>
<feature type="domain" description="Kinesin motor" evidence="10">
    <location>
        <begin position="295"/>
        <end position="632"/>
    </location>
</feature>
<feature type="compositionally biased region" description="Polar residues" evidence="9">
    <location>
        <begin position="140"/>
        <end position="160"/>
    </location>
</feature>
<dbReference type="PROSITE" id="PS00411">
    <property type="entry name" value="KINESIN_MOTOR_1"/>
    <property type="match status" value="1"/>
</dbReference>
<feature type="compositionally biased region" description="Basic and acidic residues" evidence="9">
    <location>
        <begin position="1117"/>
        <end position="1133"/>
    </location>
</feature>
<feature type="coiled-coil region" evidence="8">
    <location>
        <begin position="2062"/>
        <end position="2117"/>
    </location>
</feature>
<comment type="similarity">
    <text evidence="6">Belongs to the TRAFAC class myosin-kinesin ATPase superfamily. Kinesin family. KIN-12 subfamily.</text>
</comment>
<dbReference type="InterPro" id="IPR036961">
    <property type="entry name" value="Kinesin_motor_dom_sf"/>
</dbReference>
<feature type="coiled-coil region" evidence="8">
    <location>
        <begin position="2896"/>
        <end position="2923"/>
    </location>
</feature>
<gene>
    <name evidence="12" type="primary">LOC112278300</name>
    <name evidence="11" type="ORF">PHYPA_030922</name>
</gene>
<evidence type="ECO:0000256" key="3">
    <source>
        <dbReference type="ARBA" id="ARBA00022840"/>
    </source>
</evidence>
<dbReference type="KEGG" id="ppp:112278300"/>
<dbReference type="SUPFAM" id="SSF52540">
    <property type="entry name" value="P-loop containing nucleoside triphosphate hydrolases"/>
    <property type="match status" value="1"/>
</dbReference>
<feature type="region of interest" description="Disordered" evidence="9">
    <location>
        <begin position="28"/>
        <end position="80"/>
    </location>
</feature>
<feature type="compositionally biased region" description="Low complexity" evidence="9">
    <location>
        <begin position="232"/>
        <end position="241"/>
    </location>
</feature>
<feature type="region of interest" description="Disordered" evidence="9">
    <location>
        <begin position="191"/>
        <end position="241"/>
    </location>
</feature>
<feature type="compositionally biased region" description="Basic and acidic residues" evidence="9">
    <location>
        <begin position="1055"/>
        <end position="1074"/>
    </location>
</feature>
<dbReference type="PaxDb" id="3218-PP1S54_20V6.1"/>
<feature type="region of interest" description="Disordered" evidence="9">
    <location>
        <begin position="1117"/>
        <end position="1139"/>
    </location>
</feature>
<dbReference type="PANTHER" id="PTHR37739">
    <property type="entry name" value="KINESIN-LIKE PROTEIN KIN-12D"/>
    <property type="match status" value="1"/>
</dbReference>
<dbReference type="GO" id="GO:0008017">
    <property type="term" value="F:microtubule binding"/>
    <property type="evidence" value="ECO:0007669"/>
    <property type="project" value="InterPro"/>
</dbReference>
<evidence type="ECO:0000256" key="6">
    <source>
        <dbReference type="ARBA" id="ARBA00034488"/>
    </source>
</evidence>
<feature type="binding site" evidence="7">
    <location>
        <begin position="376"/>
        <end position="383"/>
    </location>
    <ligand>
        <name>ATP</name>
        <dbReference type="ChEBI" id="CHEBI:30616"/>
    </ligand>
</feature>
<evidence type="ECO:0000256" key="5">
    <source>
        <dbReference type="ARBA" id="ARBA00023175"/>
    </source>
</evidence>
<dbReference type="OrthoDB" id="1931962at2759"/>
<feature type="region of interest" description="Disordered" evidence="9">
    <location>
        <begin position="1047"/>
        <end position="1098"/>
    </location>
</feature>
<evidence type="ECO:0000313" key="11">
    <source>
        <dbReference type="EMBL" id="PNR26347.1"/>
    </source>
</evidence>
<sequence length="2998" mass="342230">MYPLRMFTKVESPKKLALEQCEGEEVGIEGKDGARSASAEPRLAFVTTRRDTESSDLSPPKGIHGFVGGTFNEHNLSPPKMIQEGRSQTALCNAGVSEGAKSEPIGANTPERPAKRHLKLTWRSRQPSDRQKNLKHRRSPSLTRGRSDNSRLGTAQDAASNKSLRLSASFSDISDKDAGLDNCRLVQASQKEGLDTLPSTPPRGSRKKLADADLNNSPTSLCPVTSNATPRSASRSLRYGSSSSISNGGGLISTLTTGVIGNDPRALFRNQHTSQLYTNSQFHLEEDPSFWQDHNVQVLIRLRPINGSEVAQQGLARCVKQDSAHTVTWVGQPETRFTFDHVAGESITQAELFRVAGVPMVENCLAGYNSCMFAYGQTGSGKTHTMLGDISDFGHQPSDNRGMTPRVFESLFTKMKLAEEAQKHENLKFKCRCSFLEIYNEQITDLLEPSSSNLQVREDATKGVYVEGLTEVEVQNEQDVLHLLLLGAANRRVAATNMNNESSRSHSVFTCIIESQWECDQMINYRFGRLNLVDLAGSERQRASGAEGERLKEAASINKSLSTLGLVIMVLVDTANGKQRHVPYRDSKLTFLLQDSLGGNSKTTIIANISPSICASLETLSTLKFAQRAKFIRNNAVVNEDAAGDVKVLRQHIQQLKDELARLRRQSISRIPTARASGVLREEVINECTPLNSKEKLNSSIEGSFLNFGNTLQSPTVLNKKIKSLEAVLAGALRRERAAEYSLKRSATEIEHLTRLVKQREEETKCCKMVLRFREVKIQRLEVFNDSSLSTDAKLAEEQIADHKELQLMRDEKVSNSEVIRISIENMRLQELLRKFEDFHNNGEREVMAQEIADLRDQLVGFLDCKLSLDPLVDSQKDALASAERRQLELLLTEVDSYRRELEECRTQLSACLTSNDNMERQLGELREELERANVACGKYKKELQDVQENALEVDCFELKQAQHEQYVIELKSQLKKSEEKAAEEARKRSQLDNQLKEALLESTNLQTELQWTKDSLEKSEGHEVIMQQSQKSPQVRVIRSQVESELGEVNATSEDQRSLGSRFKEHFPDEERREHRRQTNHKYLQSSEFQDPGGRRRSIQHRDAILQLQMELDRSDGDLKSHRWEEETRNTDEMDDSEVKNSVTIMQLLLDLESLENKLEEKRRCLEEAETSSVRLQKQVEETVSQLHSEKEVSESLRNRQTQVELELDALRLDHKLVLEKMGKAGENETKLNQKISQLEWKLSKERELLSIQTEATEMSIHDSSNDARKFTLDTKVQGTTVEVERIVSMKSESSAGDSIAILSRLLKKKEAEICTLQQDWEDVAAKLIDQFVPDLPSFDAARLKPTQDLIARISEHLHLQLRTAEQRLQRVTEKLSEVVKAQDGLAIVKENWNFKISASKVNISVAEQRCSQLKEELSTMKNELQRLEARTLAAEAREDELQKEKVKLGEELKRIADDFRYQVESKDQENIRLKEQMVDQYEDWVLERSDLLAASRDAESRCTENNQTISNLQRTMAKLQGQVSGAGYKPRLRESKLHKRPEDDVASPLEDRMEELCNAVNQLTAENLELRNEKLLLSSNTHKKIHLVAQKEEDYSSVHKRLLDAEEQQKQAESKVAALTLLIEEFNCSEESWLSEKASLKSEVARLESCLVDLKLEYQSCQKERDNYLKELSEMDENKGIHANRTSKEGKNTQAELKRALAALDSSEEKVKLLTDMVSTMGEDWSAERQHLIAEKEDLRMEIDRLEQQSDVRRSSDQPFRRLSENRSVPAPEASSFNINADKLRQDLDKMRTENLKLRSRAREQDQAYLCVRMELSAMHAKRKDLETEIDKLVTENQYFIQKEKDYLAQLEATALEASRKHAQLQNCELELQRLTMLLLESEEKMNAAEQAWRDEKTQLESEREGARIEANEKRNETAAMLVKFEEWKTTLREADAMVNALVRVNEKAKERWKREKERLASAQLEETNKIVQEMLEAVACTKEQVDLTKGHAENELSSLVSEIQVFRLDIAHEILKLKREIPGNDYDNAESVGLLPSVKCLDSERRSWEQQIKAASVVLNQKELTIRTLQGEVEKARQQVARVQTQHAVTQALLQEKENMILKLINEVNHLNKSMNRDHMLRQSLTRDVDNISSLRRSFSYKATEEKDNTLSVLKEEQEQLKTMVFNLEVEKSELQEQLQEAQIKTKALESTIEHLQKSDDHWIAEVQSLEEQLEESARHVSELENHRMELREEMQRQAVAFAELHEQLQKQECALEGEARALSNKAAAEWEVLHTLQEEKAELKSMVERLDAELTVYEEKASRAERSQAEIERLQREMEGLQKELLRIESLQNEIEVQNGKLDTISFQRSKLEADLASKNEELSRISEELKTTRASADMVAHESLELKCQVQELLEKVSALEEEITRKRIAIKNLEAELSTVQETMARCLEDASVDMRELEIERDNLQMELSALTEQLQATQALSDEQAALAVEASQNAELTRARAEEKQAEAEILGRSIVELESTVYALESQLGLVKRECERQRLMREDMEMELQRLQNHLSIMQAALEEAGTRSDDDIIVAQLAREEAERKLQEKDAEMQLVQKKFEILQKDSEAKAEKIRNSKAQIAELLSEAERKAAEYEDKLKAVETKLEERVNSQPTLSKGPKLKGTGSTFACIGMGHQVNSELNAERQMYERRIEELEIELSDQQREASILNGKLGAAERMTREVLQDLLGVKSDMTNVANLLGHQQEEQYSMQAQKDSLEKDEGVERLLQQLNDVIEERESWLEEISRRQSDLLAAQATIEKLQERERALRTENENIKDELRVQQKKAGNLEEEVKKLSGQQNLQQRIKHHAKIKEENNLLRIQNDELTGKLRRAELLHTRNADELAKYRTAEGKTPLLHFDEEQRLRSQVQELEEGKADLSQKLVDICERIMEAAGISKSNRDAELPMALEALLQLKIRLASTVKDLEDSKLKVKILEEKQRLNELRLVHSPMKGVFGVECLTPR</sequence>
<organism evidence="11">
    <name type="scientific">Physcomitrium patens</name>
    <name type="common">Spreading-leaved earth moss</name>
    <name type="synonym">Physcomitrella patens</name>
    <dbReference type="NCBI Taxonomy" id="3218"/>
    <lineage>
        <taxon>Eukaryota</taxon>
        <taxon>Viridiplantae</taxon>
        <taxon>Streptophyta</taxon>
        <taxon>Embryophyta</taxon>
        <taxon>Bryophyta</taxon>
        <taxon>Bryophytina</taxon>
        <taxon>Bryopsida</taxon>
        <taxon>Funariidae</taxon>
        <taxon>Funariales</taxon>
        <taxon>Funariaceae</taxon>
        <taxon>Physcomitrium</taxon>
    </lineage>
</organism>
<dbReference type="Gramene" id="Pp3c27_4630V3.1">
    <property type="protein sequence ID" value="Pp3c27_4630V3.1"/>
    <property type="gene ID" value="Pp3c27_4630"/>
</dbReference>
<evidence type="ECO:0000256" key="7">
    <source>
        <dbReference type="PROSITE-ProRule" id="PRU00283"/>
    </source>
</evidence>
<dbReference type="FunFam" id="3.40.850.10:FF:000033">
    <property type="entry name" value="Kinesin-like protein KIN-12E"/>
    <property type="match status" value="1"/>
</dbReference>
<feature type="compositionally biased region" description="Polar residues" evidence="9">
    <location>
        <begin position="214"/>
        <end position="231"/>
    </location>
</feature>
<reference evidence="11 13" key="1">
    <citation type="journal article" date="2008" name="Science">
        <title>The Physcomitrella genome reveals evolutionary insights into the conquest of land by plants.</title>
        <authorList>
            <person name="Rensing S."/>
            <person name="Lang D."/>
            <person name="Zimmer A."/>
            <person name="Terry A."/>
            <person name="Salamov A."/>
            <person name="Shapiro H."/>
            <person name="Nishiyama T."/>
            <person name="Perroud P.-F."/>
            <person name="Lindquist E."/>
            <person name="Kamisugi Y."/>
            <person name="Tanahashi T."/>
            <person name="Sakakibara K."/>
            <person name="Fujita T."/>
            <person name="Oishi K."/>
            <person name="Shin-I T."/>
            <person name="Kuroki Y."/>
            <person name="Toyoda A."/>
            <person name="Suzuki Y."/>
            <person name="Hashimoto A."/>
            <person name="Yamaguchi K."/>
            <person name="Sugano A."/>
            <person name="Kohara Y."/>
            <person name="Fujiyama A."/>
            <person name="Anterola A."/>
            <person name="Aoki S."/>
            <person name="Ashton N."/>
            <person name="Barbazuk W.B."/>
            <person name="Barker E."/>
            <person name="Bennetzen J."/>
            <person name="Bezanilla M."/>
            <person name="Blankenship R."/>
            <person name="Cho S.H."/>
            <person name="Dutcher S."/>
            <person name="Estelle M."/>
            <person name="Fawcett J.A."/>
            <person name="Gundlach H."/>
            <person name="Hanada K."/>
            <person name="Heyl A."/>
            <person name="Hicks K.A."/>
            <person name="Hugh J."/>
            <person name="Lohr M."/>
            <person name="Mayer K."/>
            <person name="Melkozernov A."/>
            <person name="Murata T."/>
            <person name="Nelson D."/>
            <person name="Pils B."/>
            <person name="Prigge M."/>
            <person name="Reiss B."/>
            <person name="Renner T."/>
            <person name="Rombauts S."/>
            <person name="Rushton P."/>
            <person name="Sanderfoot A."/>
            <person name="Schween G."/>
            <person name="Shiu S.-H."/>
            <person name="Stueber K."/>
            <person name="Theodoulou F.L."/>
            <person name="Tu H."/>
            <person name="Van de Peer Y."/>
            <person name="Verrier P.J."/>
            <person name="Waters E."/>
            <person name="Wood A."/>
            <person name="Yang L."/>
            <person name="Cove D."/>
            <person name="Cuming A."/>
            <person name="Hasebe M."/>
            <person name="Lucas S."/>
            <person name="Mishler D.B."/>
            <person name="Reski R."/>
            <person name="Grigoriev I."/>
            <person name="Quatrano R.S."/>
            <person name="Boore J.L."/>
        </authorList>
    </citation>
    <scope>NUCLEOTIDE SEQUENCE [LARGE SCALE GENOMIC DNA]</scope>
    <source>
        <strain evidence="12 13">cv. Gransden 2004</strain>
    </source>
</reference>
<dbReference type="PANTHER" id="PTHR37739:SF8">
    <property type="entry name" value="KINESIN-LIKE PROTEIN KIN-12D"/>
    <property type="match status" value="1"/>
</dbReference>
<dbReference type="EnsemblPlants" id="Pp3c27_4630V3.1">
    <property type="protein sequence ID" value="Pp3c27_4630V3.1"/>
    <property type="gene ID" value="Pp3c27_4630"/>
</dbReference>
<dbReference type="EMBL" id="ABEU02000027">
    <property type="protein sequence ID" value="PNR26347.1"/>
    <property type="molecule type" value="Genomic_DNA"/>
</dbReference>
<name>A0A2K1IAP5_PHYPA</name>
<feature type="coiled-coil region" evidence="8">
    <location>
        <begin position="639"/>
        <end position="666"/>
    </location>
</feature>
<evidence type="ECO:0000313" key="12">
    <source>
        <dbReference type="EnsemblPlants" id="Pp3c27_4630V3.1"/>
    </source>
</evidence>
<dbReference type="SMART" id="SM00129">
    <property type="entry name" value="KISc"/>
    <property type="match status" value="1"/>
</dbReference>
<dbReference type="GeneID" id="112278300"/>